<gene>
    <name evidence="1" type="ORF">FAK_25160</name>
</gene>
<dbReference type="Proteomes" id="UP001366166">
    <property type="component" value="Chromosome"/>
</dbReference>
<name>A0AAU9EF94_9BACT</name>
<dbReference type="KEGG" id="dmp:FAK_25160"/>
<keyword evidence="2" id="KW-1185">Reference proteome</keyword>
<organism evidence="1 2">
    <name type="scientific">Desulfoferula mesophila</name>
    <dbReference type="NCBI Taxonomy" id="3058419"/>
    <lineage>
        <taxon>Bacteria</taxon>
        <taxon>Pseudomonadati</taxon>
        <taxon>Thermodesulfobacteriota</taxon>
        <taxon>Desulfarculia</taxon>
        <taxon>Desulfarculales</taxon>
        <taxon>Desulfarculaceae</taxon>
        <taxon>Desulfoferula</taxon>
    </lineage>
</organism>
<dbReference type="RefSeq" id="WP_338599860.1">
    <property type="nucleotide sequence ID" value="NZ_AP028679.1"/>
</dbReference>
<proteinExistence type="predicted"/>
<dbReference type="EMBL" id="AP028679">
    <property type="protein sequence ID" value="BEQ15450.1"/>
    <property type="molecule type" value="Genomic_DNA"/>
</dbReference>
<evidence type="ECO:0000313" key="1">
    <source>
        <dbReference type="EMBL" id="BEQ15450.1"/>
    </source>
</evidence>
<dbReference type="AlphaFoldDB" id="A0AAU9EF94"/>
<reference evidence="2" key="1">
    <citation type="journal article" date="2023" name="Arch. Microbiol.">
        <title>Desulfoferula mesophilus gen. nov. sp. nov., a mesophilic sulfate-reducing bacterium isolated from a brackish lake sediment.</title>
        <authorList>
            <person name="Watanabe T."/>
            <person name="Yabe T."/>
            <person name="Tsuji J.M."/>
            <person name="Fukui M."/>
        </authorList>
    </citation>
    <scope>NUCLEOTIDE SEQUENCE [LARGE SCALE GENOMIC DNA]</scope>
    <source>
        <strain evidence="2">12FAK</strain>
    </source>
</reference>
<evidence type="ECO:0000313" key="2">
    <source>
        <dbReference type="Proteomes" id="UP001366166"/>
    </source>
</evidence>
<protein>
    <submittedName>
        <fullName evidence="1">Uncharacterized protein</fullName>
    </submittedName>
</protein>
<accession>A0AAU9EF94</accession>
<sequence>MDQRIFEQGLSVEATSLYLLLSALADQGVPLIVERVEPIWNADPRTLGPSFAELAQRGIAQQDAAGAWHLNPASQWKPA</sequence>